<sequence length="333" mass="36151">MIATLLGTLLLPAGADASSVLEQRLATANPEKGAKLFRLCAACHSINNGGENKIGPNLYALIGRKIATHAGFGYSDAMKEQGGNWTLERLDRFLADPGSTVKGTRMTFAGLKKDRDRADLIAYMNSQSSAPLSFIGSASSEAKATTATEASTFGLLVPAPGVEVTYYTCTACHSERLVVQQGLTRTGWEEIFDWVIQEQGMAEPSAEDRQTILNYLTAHYNTDRPNAPKNSNATATTTLTAPQEQLPDGAGTEASEYGVLFPAPGVDTTYYACTACHSERIIAQQGQTREGWDEVIDWMIDEQGLDKLDDADRTVILDYLSTHYGPDRKHFVK</sequence>
<dbReference type="Pfam" id="PF00034">
    <property type="entry name" value="Cytochrom_C"/>
    <property type="match status" value="1"/>
</dbReference>
<keyword evidence="2 6" id="KW-0349">Heme</keyword>
<evidence type="ECO:0000259" key="7">
    <source>
        <dbReference type="PROSITE" id="PS51007"/>
    </source>
</evidence>
<dbReference type="SUPFAM" id="SSF46626">
    <property type="entry name" value="Cytochrome c"/>
    <property type="match status" value="3"/>
</dbReference>
<evidence type="ECO:0000256" key="6">
    <source>
        <dbReference type="PROSITE-ProRule" id="PRU00433"/>
    </source>
</evidence>
<dbReference type="GO" id="GO:0046872">
    <property type="term" value="F:metal ion binding"/>
    <property type="evidence" value="ECO:0007669"/>
    <property type="project" value="UniProtKB-KW"/>
</dbReference>
<protein>
    <recommendedName>
        <fullName evidence="7">Cytochrome c domain-containing protein</fullName>
    </recommendedName>
</protein>
<name>A0A369WR20_9GAMM</name>
<dbReference type="GO" id="GO:0009055">
    <property type="term" value="F:electron transfer activity"/>
    <property type="evidence" value="ECO:0007669"/>
    <property type="project" value="InterPro"/>
</dbReference>
<keyword evidence="4" id="KW-0249">Electron transport</keyword>
<dbReference type="InterPro" id="IPR036909">
    <property type="entry name" value="Cyt_c-like_dom_sf"/>
</dbReference>
<feature type="domain" description="Cytochrome c" evidence="7">
    <location>
        <begin position="28"/>
        <end position="128"/>
    </location>
</feature>
<keyword evidence="3 6" id="KW-0479">Metal-binding</keyword>
<keyword evidence="9" id="KW-1185">Reference proteome</keyword>
<dbReference type="GO" id="GO:0020037">
    <property type="term" value="F:heme binding"/>
    <property type="evidence" value="ECO:0007669"/>
    <property type="project" value="InterPro"/>
</dbReference>
<comment type="caution">
    <text evidence="8">The sequence shown here is derived from an EMBL/GenBank/DDBJ whole genome shotgun (WGS) entry which is preliminary data.</text>
</comment>
<evidence type="ECO:0000313" key="9">
    <source>
        <dbReference type="Proteomes" id="UP000253769"/>
    </source>
</evidence>
<dbReference type="InterPro" id="IPR002327">
    <property type="entry name" value="Cyt_c_1A/1B"/>
</dbReference>
<evidence type="ECO:0000256" key="1">
    <source>
        <dbReference type="ARBA" id="ARBA00022448"/>
    </source>
</evidence>
<dbReference type="EMBL" id="QQOH01000002">
    <property type="protein sequence ID" value="RDE23054.1"/>
    <property type="molecule type" value="Genomic_DNA"/>
</dbReference>
<evidence type="ECO:0000256" key="2">
    <source>
        <dbReference type="ARBA" id="ARBA00022617"/>
    </source>
</evidence>
<organism evidence="8 9">
    <name type="scientific">Motiliproteus coralliicola</name>
    <dbReference type="NCBI Taxonomy" id="2283196"/>
    <lineage>
        <taxon>Bacteria</taxon>
        <taxon>Pseudomonadati</taxon>
        <taxon>Pseudomonadota</taxon>
        <taxon>Gammaproteobacteria</taxon>
        <taxon>Oceanospirillales</taxon>
        <taxon>Oceanospirillaceae</taxon>
        <taxon>Motiliproteus</taxon>
    </lineage>
</organism>
<evidence type="ECO:0000256" key="5">
    <source>
        <dbReference type="ARBA" id="ARBA00023004"/>
    </source>
</evidence>
<keyword evidence="1" id="KW-0813">Transport</keyword>
<dbReference type="PROSITE" id="PS51007">
    <property type="entry name" value="CYTC"/>
    <property type="match status" value="1"/>
</dbReference>
<evidence type="ECO:0000256" key="3">
    <source>
        <dbReference type="ARBA" id="ARBA00022723"/>
    </source>
</evidence>
<evidence type="ECO:0000313" key="8">
    <source>
        <dbReference type="EMBL" id="RDE23054.1"/>
    </source>
</evidence>
<dbReference type="OrthoDB" id="9805828at2"/>
<gene>
    <name evidence="8" type="ORF">DV711_08730</name>
</gene>
<dbReference type="PANTHER" id="PTHR11961">
    <property type="entry name" value="CYTOCHROME C"/>
    <property type="match status" value="1"/>
</dbReference>
<dbReference type="AlphaFoldDB" id="A0A369WR20"/>
<dbReference type="InterPro" id="IPR009056">
    <property type="entry name" value="Cyt_c-like_dom"/>
</dbReference>
<dbReference type="Gene3D" id="1.10.760.10">
    <property type="entry name" value="Cytochrome c-like domain"/>
    <property type="match status" value="3"/>
</dbReference>
<reference evidence="8 9" key="1">
    <citation type="submission" date="2018-07" db="EMBL/GenBank/DDBJ databases">
        <title>Motiliproteus coralliicola sp. nov., a bacterium isolated from Coral.</title>
        <authorList>
            <person name="Wang G."/>
        </authorList>
    </citation>
    <scope>NUCLEOTIDE SEQUENCE [LARGE SCALE GENOMIC DNA]</scope>
    <source>
        <strain evidence="8 9">C34</strain>
    </source>
</reference>
<keyword evidence="5 6" id="KW-0408">Iron</keyword>
<evidence type="ECO:0000256" key="4">
    <source>
        <dbReference type="ARBA" id="ARBA00022982"/>
    </source>
</evidence>
<accession>A0A369WR20</accession>
<dbReference type="Proteomes" id="UP000253769">
    <property type="component" value="Unassembled WGS sequence"/>
</dbReference>
<proteinExistence type="predicted"/>
<dbReference type="PRINTS" id="PR00604">
    <property type="entry name" value="CYTCHRMECIAB"/>
</dbReference>